<proteinExistence type="predicted"/>
<reference evidence="3" key="1">
    <citation type="submission" date="2022-11" db="EMBL/GenBank/DDBJ databases">
        <authorList>
            <person name="Petersen C."/>
        </authorList>
    </citation>
    <scope>NUCLEOTIDE SEQUENCE</scope>
    <source>
        <strain evidence="3">IBT 30069</strain>
    </source>
</reference>
<dbReference type="InterPro" id="IPR027417">
    <property type="entry name" value="P-loop_NTPase"/>
</dbReference>
<dbReference type="SMART" id="SM00248">
    <property type="entry name" value="ANK"/>
    <property type="match status" value="6"/>
</dbReference>
<dbReference type="Gene3D" id="3.40.50.300">
    <property type="entry name" value="P-loop containing nucleotide triphosphate hydrolases"/>
    <property type="match status" value="1"/>
</dbReference>
<gene>
    <name evidence="3" type="ORF">N7456_000183</name>
</gene>
<dbReference type="SUPFAM" id="SSF48403">
    <property type="entry name" value="Ankyrin repeat"/>
    <property type="match status" value="1"/>
</dbReference>
<dbReference type="PANTHER" id="PTHR10039:SF16">
    <property type="entry name" value="GPI INOSITOL-DEACYLASE"/>
    <property type="match status" value="1"/>
</dbReference>
<dbReference type="InterPro" id="IPR002110">
    <property type="entry name" value="Ankyrin_rpt"/>
</dbReference>
<dbReference type="InterPro" id="IPR056884">
    <property type="entry name" value="NPHP3-like_N"/>
</dbReference>
<reference evidence="3" key="2">
    <citation type="journal article" date="2023" name="IMA Fungus">
        <title>Comparative genomic study of the Penicillium genus elucidates a diverse pangenome and 15 lateral gene transfer events.</title>
        <authorList>
            <person name="Petersen C."/>
            <person name="Sorensen T."/>
            <person name="Nielsen M.R."/>
            <person name="Sondergaard T.E."/>
            <person name="Sorensen J.L."/>
            <person name="Fitzpatrick D.A."/>
            <person name="Frisvad J.C."/>
            <person name="Nielsen K.L."/>
        </authorList>
    </citation>
    <scope>NUCLEOTIDE SEQUENCE</scope>
    <source>
        <strain evidence="3">IBT 30069</strain>
    </source>
</reference>
<dbReference type="OrthoDB" id="7464126at2759"/>
<name>A0A9W9KRW7_9EURO</name>
<evidence type="ECO:0000313" key="4">
    <source>
        <dbReference type="Proteomes" id="UP001149165"/>
    </source>
</evidence>
<evidence type="ECO:0000259" key="2">
    <source>
        <dbReference type="Pfam" id="PF24883"/>
    </source>
</evidence>
<comment type="caution">
    <text evidence="3">The sequence shown here is derived from an EMBL/GenBank/DDBJ whole genome shotgun (WGS) entry which is preliminary data.</text>
</comment>
<dbReference type="EMBL" id="JAPQKH010000001">
    <property type="protein sequence ID" value="KAJ5115835.1"/>
    <property type="molecule type" value="Genomic_DNA"/>
</dbReference>
<accession>A0A9W9KRW7</accession>
<organism evidence="3 4">
    <name type="scientific">Penicillium angulare</name>
    <dbReference type="NCBI Taxonomy" id="116970"/>
    <lineage>
        <taxon>Eukaryota</taxon>
        <taxon>Fungi</taxon>
        <taxon>Dikarya</taxon>
        <taxon>Ascomycota</taxon>
        <taxon>Pezizomycotina</taxon>
        <taxon>Eurotiomycetes</taxon>
        <taxon>Eurotiomycetidae</taxon>
        <taxon>Eurotiales</taxon>
        <taxon>Aspergillaceae</taxon>
        <taxon>Penicillium</taxon>
    </lineage>
</organism>
<evidence type="ECO:0000256" key="1">
    <source>
        <dbReference type="ARBA" id="ARBA00022737"/>
    </source>
</evidence>
<evidence type="ECO:0000313" key="3">
    <source>
        <dbReference type="EMBL" id="KAJ5115835.1"/>
    </source>
</evidence>
<protein>
    <recommendedName>
        <fullName evidence="2">Nephrocystin 3-like N-terminal domain-containing protein</fullName>
    </recommendedName>
</protein>
<sequence length="946" mass="106609">MASSQANFGANNSGIQIGNNSGSIALHTGGTWLLSKRVFLRWKNGRRSAGFWLHSLPGYGKTSIVSILIDEIAREINGDNSQTLSYFYCSDDISSNYPVSIALTFLRQILAQMPLGYNAIEEQYEKWLFQGLDKETLQFDEVWTLFCRFTQRYRRVYLIIDGLQEVELGERKQLLAAISRLNQDKARFKIFISSRLSPEASDRDEYVQWGIRPVDNEADIKKLVFSRTRSERRFGPEISPETKQYIRHILVQRAQGMFLWANLQLNELDHALTEAEMISIIDTFPTDLDSLYHKLFDLVNQQRGSKRILACAVLELLAFAQQPLTLDTVKWAVGPRTQSAGLYTYDIDLSLILHVCHSMVLYDEKLHTLRLVHKTARQYLTKTLNNQLVHAWLAEICLQELLRFASTFPSNLDYAHLGLLAGAGTDTPINFTLYAAINWHYHGRNCTQTQVYQKAESAFLYHKTAPHVWIQLLKTANGAQSSRFRTLLGFLRAYVSTNDCLFLAASFFGLHRIFDKILANGNITIGGRTNMPSFEHIKGCIAWIDQVWDKSELESRAREWAGMTEREAVNLVGKDGALSGYPLMLARILSDVRCAGAICAAEQGHGEMLGKIVNDLLIRESPSDPQLNQFKEVICSCQCLATAGGHFGVLETLDSMGIQFYAFYAKVHPHSPFAYVAGNKLGLSAFFGNRDMLLFWKKTAGLLDAQDIFADLLKAVQRNDVRAVELILDNLEVDINTRHSFSGPDHQPPEKPDVTVLMTAAIRGYHRVIKALLQHPNIDVNAKAYYGNTALMQAGSSLAVAALCKHGDLDIHIPNQLGETALDIFVKCGFESEIEELSNHPRFDPNRRNRWGETPMITAVRLREVSVVKVLLRVPFTDLDVRDNDGLTALEVATRLDHSPLMRLLSRSADDRDVDLVERMENLSVAMIPLSMSGKGEQLQARSIYL</sequence>
<dbReference type="Pfam" id="PF24883">
    <property type="entry name" value="NPHP3_N"/>
    <property type="match status" value="1"/>
</dbReference>
<feature type="domain" description="Nephrocystin 3-like N-terminal" evidence="2">
    <location>
        <begin position="30"/>
        <end position="195"/>
    </location>
</feature>
<keyword evidence="1" id="KW-0677">Repeat</keyword>
<dbReference type="Proteomes" id="UP001149165">
    <property type="component" value="Unassembled WGS sequence"/>
</dbReference>
<dbReference type="InterPro" id="IPR036770">
    <property type="entry name" value="Ankyrin_rpt-contain_sf"/>
</dbReference>
<keyword evidence="4" id="KW-1185">Reference proteome</keyword>
<dbReference type="AlphaFoldDB" id="A0A9W9KRW7"/>
<dbReference type="PANTHER" id="PTHR10039">
    <property type="entry name" value="AMELOGENIN"/>
    <property type="match status" value="1"/>
</dbReference>
<dbReference type="Pfam" id="PF12796">
    <property type="entry name" value="Ank_2"/>
    <property type="match status" value="2"/>
</dbReference>
<dbReference type="Gene3D" id="1.25.40.20">
    <property type="entry name" value="Ankyrin repeat-containing domain"/>
    <property type="match status" value="2"/>
</dbReference>
<dbReference type="SUPFAM" id="SSF52540">
    <property type="entry name" value="P-loop containing nucleoside triphosphate hydrolases"/>
    <property type="match status" value="1"/>
</dbReference>